<comment type="caution">
    <text evidence="2">The sequence shown here is derived from an EMBL/GenBank/DDBJ whole genome shotgun (WGS) entry which is preliminary data.</text>
</comment>
<dbReference type="OrthoDB" id="2971155at2"/>
<evidence type="ECO:0000313" key="2">
    <source>
        <dbReference type="EMBL" id="KNE21957.1"/>
    </source>
</evidence>
<evidence type="ECO:0000313" key="3">
    <source>
        <dbReference type="Proteomes" id="UP000036780"/>
    </source>
</evidence>
<accession>A0A0L0QTV6</accession>
<reference evidence="3" key="1">
    <citation type="submission" date="2015-07" db="EMBL/GenBank/DDBJ databases">
        <title>Fjat-10053 dsm26.</title>
        <authorList>
            <person name="Liu B."/>
            <person name="Wang J."/>
            <person name="Zhu Y."/>
            <person name="Liu G."/>
            <person name="Chen Q."/>
            <person name="Chen Z."/>
            <person name="Lan J."/>
            <person name="Che J."/>
            <person name="Ge C."/>
            <person name="Shi H."/>
            <person name="Pan Z."/>
            <person name="Liu X."/>
        </authorList>
    </citation>
    <scope>NUCLEOTIDE SEQUENCE [LARGE SCALE GENOMIC DNA]</scope>
    <source>
        <strain evidence="3">DSM 26</strain>
    </source>
</reference>
<keyword evidence="1" id="KW-0472">Membrane</keyword>
<name>A0A0L0QTV6_VIRPA</name>
<feature type="transmembrane region" description="Helical" evidence="1">
    <location>
        <begin position="37"/>
        <end position="56"/>
    </location>
</feature>
<keyword evidence="1" id="KW-1133">Transmembrane helix</keyword>
<protein>
    <submittedName>
        <fullName evidence="2">Uncharacterized protein</fullName>
    </submittedName>
</protein>
<dbReference type="AlphaFoldDB" id="A0A0L0QTV6"/>
<sequence>MNIIFLIYGFIIFLIFNSLTHKFCIKMEMEALKQGKMFRVINLMITILLVSSYLRVMNTMV</sequence>
<dbReference type="PATRIC" id="fig|1473.5.peg.3738"/>
<evidence type="ECO:0000256" key="1">
    <source>
        <dbReference type="SAM" id="Phobius"/>
    </source>
</evidence>
<keyword evidence="3" id="KW-1185">Reference proteome</keyword>
<dbReference type="Proteomes" id="UP000036780">
    <property type="component" value="Unassembled WGS sequence"/>
</dbReference>
<feature type="transmembrane region" description="Helical" evidence="1">
    <location>
        <begin position="6"/>
        <end position="25"/>
    </location>
</feature>
<organism evidence="2 3">
    <name type="scientific">Virgibacillus pantothenticus</name>
    <dbReference type="NCBI Taxonomy" id="1473"/>
    <lineage>
        <taxon>Bacteria</taxon>
        <taxon>Bacillati</taxon>
        <taxon>Bacillota</taxon>
        <taxon>Bacilli</taxon>
        <taxon>Bacillales</taxon>
        <taxon>Bacillaceae</taxon>
        <taxon>Virgibacillus</taxon>
    </lineage>
</organism>
<keyword evidence="1" id="KW-0812">Transmembrane</keyword>
<dbReference type="GeneID" id="66869697"/>
<dbReference type="EMBL" id="LGTO01000004">
    <property type="protein sequence ID" value="KNE21957.1"/>
    <property type="molecule type" value="Genomic_DNA"/>
</dbReference>
<proteinExistence type="predicted"/>
<dbReference type="RefSeq" id="WP_050350240.1">
    <property type="nucleotide sequence ID" value="NZ_BOSN01000005.1"/>
</dbReference>
<gene>
    <name evidence="2" type="ORF">AFK71_03915</name>
</gene>